<reference evidence="2" key="2">
    <citation type="submission" date="2015-06" db="UniProtKB">
        <authorList>
            <consortium name="EnsemblMetazoa"/>
        </authorList>
    </citation>
    <scope>IDENTIFICATION</scope>
</reference>
<proteinExistence type="predicted"/>
<feature type="region of interest" description="Disordered" evidence="1">
    <location>
        <begin position="1"/>
        <end position="210"/>
    </location>
</feature>
<feature type="compositionally biased region" description="Polar residues" evidence="1">
    <location>
        <begin position="7"/>
        <end position="17"/>
    </location>
</feature>
<dbReference type="EMBL" id="CAEY01000486">
    <property type="status" value="NOT_ANNOTATED_CDS"/>
    <property type="molecule type" value="Genomic_DNA"/>
</dbReference>
<feature type="compositionally biased region" description="Low complexity" evidence="1">
    <location>
        <begin position="54"/>
        <end position="71"/>
    </location>
</feature>
<evidence type="ECO:0000313" key="2">
    <source>
        <dbReference type="EnsemblMetazoa" id="tetur01g16270.1"/>
    </source>
</evidence>
<dbReference type="OrthoDB" id="10630587at2759"/>
<dbReference type="GeneID" id="107364725"/>
<feature type="compositionally biased region" description="Polar residues" evidence="1">
    <location>
        <begin position="72"/>
        <end position="84"/>
    </location>
</feature>
<dbReference type="KEGG" id="tut:107364725"/>
<reference evidence="3" key="1">
    <citation type="submission" date="2011-08" db="EMBL/GenBank/DDBJ databases">
        <authorList>
            <person name="Rombauts S."/>
        </authorList>
    </citation>
    <scope>NUCLEOTIDE SEQUENCE</scope>
    <source>
        <strain evidence="3">London</strain>
    </source>
</reference>
<sequence>MLPIPLNPSSLSQSTKNHPQKPCNGYPGKPGGLCSQTVENQQQSNDGFQIPQTSSLSSDSSSFKKPFSNKKWPQQQEPVKSVPTNNNVNKINNNVDKFSQTPSKVKPAQKPFPPFHPGKGTPSWSSITQQQQQQNPVMSDQPQDSVGEPVHVSDEESWGSPHSMPSHSDDGFELGRSPHPHRNPVIHPVSGSHSARTTTSEPIQLERGFKPADSNETVFVVKNNHRQVHHG</sequence>
<dbReference type="RefSeq" id="XP_015787652.2">
    <property type="nucleotide sequence ID" value="XM_015932166.2"/>
</dbReference>
<dbReference type="EnsemblMetazoa" id="tetur01g16270.1">
    <property type="protein sequence ID" value="tetur01g16270.1"/>
    <property type="gene ID" value="tetur01g16270"/>
</dbReference>
<keyword evidence="3" id="KW-1185">Reference proteome</keyword>
<evidence type="ECO:0000313" key="3">
    <source>
        <dbReference type="Proteomes" id="UP000015104"/>
    </source>
</evidence>
<feature type="compositionally biased region" description="Polar residues" evidence="1">
    <location>
        <begin position="135"/>
        <end position="144"/>
    </location>
</feature>
<feature type="compositionally biased region" description="Low complexity" evidence="1">
    <location>
        <begin position="85"/>
        <end position="95"/>
    </location>
</feature>
<accession>T1JU22</accession>
<feature type="compositionally biased region" description="Polar residues" evidence="1">
    <location>
        <begin position="191"/>
        <end position="202"/>
    </location>
</feature>
<organism evidence="2 3">
    <name type="scientific">Tetranychus urticae</name>
    <name type="common">Two-spotted spider mite</name>
    <dbReference type="NCBI Taxonomy" id="32264"/>
    <lineage>
        <taxon>Eukaryota</taxon>
        <taxon>Metazoa</taxon>
        <taxon>Ecdysozoa</taxon>
        <taxon>Arthropoda</taxon>
        <taxon>Chelicerata</taxon>
        <taxon>Arachnida</taxon>
        <taxon>Acari</taxon>
        <taxon>Acariformes</taxon>
        <taxon>Trombidiformes</taxon>
        <taxon>Prostigmata</taxon>
        <taxon>Eleutherengona</taxon>
        <taxon>Raphignathae</taxon>
        <taxon>Tetranychoidea</taxon>
        <taxon>Tetranychidae</taxon>
        <taxon>Tetranychus</taxon>
    </lineage>
</organism>
<dbReference type="HOGENOM" id="CLU_1201184_0_0_1"/>
<feature type="compositionally biased region" description="Polar residues" evidence="1">
    <location>
        <begin position="34"/>
        <end position="53"/>
    </location>
</feature>
<dbReference type="AlphaFoldDB" id="T1JU22"/>
<name>T1JU22_TETUR</name>
<protein>
    <submittedName>
        <fullName evidence="2">Uncharacterized protein</fullName>
    </submittedName>
</protein>
<evidence type="ECO:0000256" key="1">
    <source>
        <dbReference type="SAM" id="MobiDB-lite"/>
    </source>
</evidence>
<dbReference type="Proteomes" id="UP000015104">
    <property type="component" value="Unassembled WGS sequence"/>
</dbReference>